<dbReference type="AlphaFoldDB" id="A0A0C1EB19"/>
<name>A0A0C1EB19_9BACT</name>
<dbReference type="OMA" id="GIKFANC"/>
<dbReference type="PANTHER" id="PTHR12905:SF0">
    <property type="entry name" value="CALCINEURIN-LIKE PHOSPHOESTERASE DOMAIN-CONTAINING PROTEIN"/>
    <property type="match status" value="1"/>
</dbReference>
<evidence type="ECO:0000259" key="1">
    <source>
        <dbReference type="Pfam" id="PF00149"/>
    </source>
</evidence>
<reference evidence="2 3" key="1">
    <citation type="journal article" date="2014" name="Mol. Biol. Evol.">
        <title>Massive expansion of Ubiquitination-related gene families within the Chlamydiae.</title>
        <authorList>
            <person name="Domman D."/>
            <person name="Collingro A."/>
            <person name="Lagkouvardos I."/>
            <person name="Gehre L."/>
            <person name="Weinmaier T."/>
            <person name="Rattei T."/>
            <person name="Subtil A."/>
            <person name="Horn M."/>
        </authorList>
    </citation>
    <scope>NUCLEOTIDE SEQUENCE [LARGE SCALE GENOMIC DNA]</scope>
    <source>
        <strain evidence="2 3">OEW1</strain>
    </source>
</reference>
<dbReference type="SUPFAM" id="SSF56300">
    <property type="entry name" value="Metallo-dependent phosphatases"/>
    <property type="match status" value="1"/>
</dbReference>
<dbReference type="RefSeq" id="WP_006340378.1">
    <property type="nucleotide sequence ID" value="NZ_JASBUT010000030.1"/>
</dbReference>
<dbReference type="Proteomes" id="UP000031307">
    <property type="component" value="Unassembled WGS sequence"/>
</dbReference>
<evidence type="ECO:0000313" key="2">
    <source>
        <dbReference type="EMBL" id="KIA78332.1"/>
    </source>
</evidence>
<dbReference type="Pfam" id="PF00149">
    <property type="entry name" value="Metallophos"/>
    <property type="match status" value="1"/>
</dbReference>
<comment type="caution">
    <text evidence="2">The sequence shown here is derived from an EMBL/GenBank/DDBJ whole genome shotgun (WGS) entry which is preliminary data.</text>
</comment>
<dbReference type="InterPro" id="IPR029052">
    <property type="entry name" value="Metallo-depent_PP-like"/>
</dbReference>
<dbReference type="EMBL" id="JSAM01000026">
    <property type="protein sequence ID" value="KIA78332.1"/>
    <property type="molecule type" value="Genomic_DNA"/>
</dbReference>
<evidence type="ECO:0000313" key="3">
    <source>
        <dbReference type="Proteomes" id="UP000031307"/>
    </source>
</evidence>
<dbReference type="InterPro" id="IPR051693">
    <property type="entry name" value="UPF0046_metallophosphoest"/>
</dbReference>
<sequence>MTNRLSIDCISDTHSKHSYFQLPEGDILIHAGDCTSTGQFPEALVFLDWFNKQSYRHRILIAGNHDFIFEKQPEQMLEECQKRHIHLLNDSGVEIHGIKIWGSPITPWFENWAFNRHRGDEIKAHWDLIPSDTEILITHGPCYGILDEVKISRQWTRHVGCEELEKNIHASQIKLHVFGHIHGARNVKTHAGKIFVNAASLNDSYKPYRPGFTRLFKQNERYVF</sequence>
<organism evidence="2 3">
    <name type="scientific">Parachlamydia acanthamoebae</name>
    <dbReference type="NCBI Taxonomy" id="83552"/>
    <lineage>
        <taxon>Bacteria</taxon>
        <taxon>Pseudomonadati</taxon>
        <taxon>Chlamydiota</taxon>
        <taxon>Chlamydiia</taxon>
        <taxon>Parachlamydiales</taxon>
        <taxon>Parachlamydiaceae</taxon>
        <taxon>Parachlamydia</taxon>
    </lineage>
</organism>
<dbReference type="PANTHER" id="PTHR12905">
    <property type="entry name" value="METALLOPHOSPHOESTERASE"/>
    <property type="match status" value="1"/>
</dbReference>
<dbReference type="Gene3D" id="3.60.21.10">
    <property type="match status" value="1"/>
</dbReference>
<proteinExistence type="predicted"/>
<dbReference type="GO" id="GO:0016787">
    <property type="term" value="F:hydrolase activity"/>
    <property type="evidence" value="ECO:0007669"/>
    <property type="project" value="UniProtKB-KW"/>
</dbReference>
<dbReference type="InterPro" id="IPR004843">
    <property type="entry name" value="Calcineurin-like_PHP"/>
</dbReference>
<keyword evidence="2" id="KW-0378">Hydrolase</keyword>
<protein>
    <submittedName>
        <fullName evidence="2">Metallophosphoesterase domain-containing protein 1</fullName>
        <ecNumber evidence="2">3.1.-.-</ecNumber>
    </submittedName>
</protein>
<accession>A0A0C1EB19</accession>
<dbReference type="PATRIC" id="fig|83552.4.peg.452"/>
<gene>
    <name evidence="2" type="primary">mppED1</name>
    <name evidence="2" type="ORF">DB43_EF00140</name>
</gene>
<dbReference type="EC" id="3.1.-.-" evidence="2"/>
<feature type="domain" description="Calcineurin-like phosphoesterase" evidence="1">
    <location>
        <begin position="8"/>
        <end position="183"/>
    </location>
</feature>
<dbReference type="CDD" id="cd07379">
    <property type="entry name" value="MPP_239FB"/>
    <property type="match status" value="1"/>
</dbReference>